<dbReference type="OrthoDB" id="10671022at2759"/>
<protein>
    <submittedName>
        <fullName evidence="1">Uncharacterized protein</fullName>
    </submittedName>
</protein>
<dbReference type="EMBL" id="NDIQ01000022">
    <property type="protein sequence ID" value="PRT56866.1"/>
    <property type="molecule type" value="Genomic_DNA"/>
</dbReference>
<name>A0A2T0FPE8_9ASCO</name>
<gene>
    <name evidence="1" type="ORF">B9G98_04486</name>
</gene>
<keyword evidence="2" id="KW-1185">Reference proteome</keyword>
<dbReference type="Proteomes" id="UP000238350">
    <property type="component" value="Unassembled WGS sequence"/>
</dbReference>
<accession>A0A2T0FPE8</accession>
<evidence type="ECO:0000313" key="2">
    <source>
        <dbReference type="Proteomes" id="UP000238350"/>
    </source>
</evidence>
<sequence>MAGLGQEIWRAARLIKRLSVGPIPRIGRRFNSTESITVRINRALAETPPCAAFDVLAEYSRSGNNLPTKYMFALQEKLRKSPEPLLVRLFVDLLPLTAVRHRHKFVNGAVDLYISLGDLETALDFIREVQIVNSGAFEFQYEVLERMIIAAKYQNDAEIAWQAMQMIVANSSNMVYARTWGIFLSTILEARHHESLQWFYKTAAIPGFIVLDDSSYLSMASIAAENGDPHMCRWAALRMRRRQRALGVSSPPKDLLKVFVYLVEASAGKGEYKAACRYIVRLRDSTSSLRSSDFHQLLALLRSEDTVFEYYIGIYHEMSTDPLANEAVKTLLFNLLLESRIQATQYQQGLTLYQHARDAAVVFNNTSRLLIVHLGTALWDKSLIESMKCGDPKVDQAVSTALESVDQSV</sequence>
<proteinExistence type="predicted"/>
<evidence type="ECO:0000313" key="1">
    <source>
        <dbReference type="EMBL" id="PRT56866.1"/>
    </source>
</evidence>
<dbReference type="GeneID" id="36518234"/>
<dbReference type="AlphaFoldDB" id="A0A2T0FPE8"/>
<reference evidence="1 2" key="1">
    <citation type="submission" date="2017-04" db="EMBL/GenBank/DDBJ databases">
        <title>Genome sequencing of [Candida] sorbophila.</title>
        <authorList>
            <person name="Ahn J.O."/>
        </authorList>
    </citation>
    <scope>NUCLEOTIDE SEQUENCE [LARGE SCALE GENOMIC DNA]</scope>
    <source>
        <strain evidence="1 2">DS02</strain>
    </source>
</reference>
<dbReference type="RefSeq" id="XP_024666811.1">
    <property type="nucleotide sequence ID" value="XM_024811043.1"/>
</dbReference>
<comment type="caution">
    <text evidence="1">The sequence shown here is derived from an EMBL/GenBank/DDBJ whole genome shotgun (WGS) entry which is preliminary data.</text>
</comment>
<organism evidence="1 2">
    <name type="scientific">Wickerhamiella sorbophila</name>
    <dbReference type="NCBI Taxonomy" id="45607"/>
    <lineage>
        <taxon>Eukaryota</taxon>
        <taxon>Fungi</taxon>
        <taxon>Dikarya</taxon>
        <taxon>Ascomycota</taxon>
        <taxon>Saccharomycotina</taxon>
        <taxon>Dipodascomycetes</taxon>
        <taxon>Dipodascales</taxon>
        <taxon>Trichomonascaceae</taxon>
        <taxon>Wickerhamiella</taxon>
    </lineage>
</organism>